<feature type="transmembrane region" description="Helical" evidence="1">
    <location>
        <begin position="17"/>
        <end position="38"/>
    </location>
</feature>
<feature type="transmembrane region" description="Helical" evidence="1">
    <location>
        <begin position="222"/>
        <end position="244"/>
    </location>
</feature>
<reference evidence="3" key="1">
    <citation type="submission" date="2018-12" db="EMBL/GenBank/DDBJ databases">
        <title>Tengunoibacter tsumagoiensis gen. nov., sp. nov., Dictyobacter kobayashii sp. nov., D. alpinus sp. nov., and D. joshuensis sp. nov. and description of Dictyobacteraceae fam. nov. within the order Ktedonobacterales isolated from Tengu-no-mugimeshi.</title>
        <authorList>
            <person name="Wang C.M."/>
            <person name="Zheng Y."/>
            <person name="Sakai Y."/>
            <person name="Toyoda A."/>
            <person name="Minakuchi Y."/>
            <person name="Abe K."/>
            <person name="Yokota A."/>
            <person name="Yabe S."/>
        </authorList>
    </citation>
    <scope>NUCLEOTIDE SEQUENCE [LARGE SCALE GENOMIC DNA]</scope>
    <source>
        <strain evidence="3">Uno16</strain>
    </source>
</reference>
<dbReference type="RefSeq" id="WP_126625693.1">
    <property type="nucleotide sequence ID" value="NZ_BIFT01000001.1"/>
</dbReference>
<evidence type="ECO:0000256" key="1">
    <source>
        <dbReference type="SAM" id="Phobius"/>
    </source>
</evidence>
<evidence type="ECO:0000313" key="3">
    <source>
        <dbReference type="Proteomes" id="UP000287171"/>
    </source>
</evidence>
<feature type="transmembrane region" description="Helical" evidence="1">
    <location>
        <begin position="91"/>
        <end position="111"/>
    </location>
</feature>
<dbReference type="OrthoDB" id="5124967at2"/>
<feature type="transmembrane region" description="Helical" evidence="1">
    <location>
        <begin position="429"/>
        <end position="451"/>
    </location>
</feature>
<protein>
    <recommendedName>
        <fullName evidence="4">Glycosyltransferase RgtA/B/C/D-like domain-containing protein</fullName>
    </recommendedName>
</protein>
<comment type="caution">
    <text evidence="2">The sequence shown here is derived from an EMBL/GenBank/DDBJ whole genome shotgun (WGS) entry which is preliminary data.</text>
</comment>
<feature type="transmembrane region" description="Helical" evidence="1">
    <location>
        <begin position="395"/>
        <end position="417"/>
    </location>
</feature>
<evidence type="ECO:0000313" key="2">
    <source>
        <dbReference type="EMBL" id="GCE25055.1"/>
    </source>
</evidence>
<accession>A0A402B118</accession>
<dbReference type="AlphaFoldDB" id="A0A402B118"/>
<name>A0A402B118_9CHLR</name>
<proteinExistence type="predicted"/>
<feature type="transmembrane region" description="Helical" evidence="1">
    <location>
        <begin position="149"/>
        <end position="170"/>
    </location>
</feature>
<feature type="transmembrane region" description="Helical" evidence="1">
    <location>
        <begin position="117"/>
        <end position="137"/>
    </location>
</feature>
<gene>
    <name evidence="2" type="ORF">KDA_05390</name>
</gene>
<evidence type="ECO:0008006" key="4">
    <source>
        <dbReference type="Google" id="ProtNLM"/>
    </source>
</evidence>
<keyword evidence="1" id="KW-0812">Transmembrane</keyword>
<sequence>MIVTLNSKKIHIDRYDLLTFLIIVLATIMRFILIYFNWPITNSDEGNMGILALHVAFNGDRPIFFYGLPYMGPIEGYIAAPLFYVFGPSLFMLRLGLLPFFVLFLICMYYLTRRLYSRPFAFFIILLLSLGSTGTISRQLKAVGEYPETIFFAACISLLVVWIAQTTPFIEPRTRTTWRRCIVYGLLGLIIGVAIWVDMLILPVVGMGVVLLLLFCRRELRSWASISCLLGMGIGAFPLIIYNVTAPFGNNSLSILFWLHQAGKNMPYTFWEQILGTVGIAIPGATNYNPICSFYVAEFQQNFQSPCNVVQVSWGSFFLFVYAFSLIMTLILLWRSLHTEKVHTFWPMLRGTSWSLEQRISIIGYCSSLMLLISAGGTIFSYITSAASALTPGPTARYLTCLLIAFPALLWPFWKSASVLVASSQRRSLFARIASSAILILFLVLAMVGSYSTFMEIPGAQADYTSRTELINHLEKLKLTRFYSEYWTCNNLIFQSRERLICSSLAEDLSPDFDRYLPYRQAATAATYPGYVFPKSNPQVREMDKLFYSHALSPSYERETYGGYVIYYVPA</sequence>
<dbReference type="Proteomes" id="UP000287171">
    <property type="component" value="Unassembled WGS sequence"/>
</dbReference>
<keyword evidence="1" id="KW-1133">Transmembrane helix</keyword>
<organism evidence="2 3">
    <name type="scientific">Dictyobacter alpinus</name>
    <dbReference type="NCBI Taxonomy" id="2014873"/>
    <lineage>
        <taxon>Bacteria</taxon>
        <taxon>Bacillati</taxon>
        <taxon>Chloroflexota</taxon>
        <taxon>Ktedonobacteria</taxon>
        <taxon>Ktedonobacterales</taxon>
        <taxon>Dictyobacteraceae</taxon>
        <taxon>Dictyobacter</taxon>
    </lineage>
</organism>
<feature type="transmembrane region" description="Helical" evidence="1">
    <location>
        <begin position="362"/>
        <end position="383"/>
    </location>
</feature>
<keyword evidence="3" id="KW-1185">Reference proteome</keyword>
<dbReference type="EMBL" id="BIFT01000001">
    <property type="protein sequence ID" value="GCE25055.1"/>
    <property type="molecule type" value="Genomic_DNA"/>
</dbReference>
<keyword evidence="1" id="KW-0472">Membrane</keyword>
<feature type="transmembrane region" description="Helical" evidence="1">
    <location>
        <begin position="182"/>
        <end position="215"/>
    </location>
</feature>
<feature type="transmembrane region" description="Helical" evidence="1">
    <location>
        <begin position="63"/>
        <end position="84"/>
    </location>
</feature>
<feature type="transmembrane region" description="Helical" evidence="1">
    <location>
        <begin position="312"/>
        <end position="334"/>
    </location>
</feature>